<reference evidence="4 5" key="1">
    <citation type="submission" date="2020-08" db="EMBL/GenBank/DDBJ databases">
        <title>Genomic Encyclopedia of Type Strains, Phase IV (KMG-IV): sequencing the most valuable type-strain genomes for metagenomic binning, comparative biology and taxonomic classification.</title>
        <authorList>
            <person name="Goeker M."/>
        </authorList>
    </citation>
    <scope>NUCLEOTIDE SEQUENCE [LARGE SCALE GENOMIC DNA]</scope>
    <source>
        <strain evidence="4 5">DSM 29348</strain>
    </source>
</reference>
<keyword evidence="1" id="KW-0732">Signal</keyword>
<dbReference type="EMBL" id="JACIEB010000001">
    <property type="protein sequence ID" value="MBB3981216.1"/>
    <property type="molecule type" value="Genomic_DNA"/>
</dbReference>
<evidence type="ECO:0000259" key="3">
    <source>
        <dbReference type="Pfam" id="PF16655"/>
    </source>
</evidence>
<dbReference type="Gene3D" id="2.60.40.380">
    <property type="entry name" value="Purple acid phosphatase-like, N-terminal"/>
    <property type="match status" value="1"/>
</dbReference>
<dbReference type="RefSeq" id="WP_183954155.1">
    <property type="nucleotide sequence ID" value="NZ_JACIEB010000001.1"/>
</dbReference>
<dbReference type="Pfam" id="PF16655">
    <property type="entry name" value="PhoD_N"/>
    <property type="match status" value="1"/>
</dbReference>
<accession>A0A7W6DDF4</accession>
<feature type="domain" description="PhoD-like phosphatase metallophosphatase" evidence="2">
    <location>
        <begin position="145"/>
        <end position="482"/>
    </location>
</feature>
<dbReference type="PANTHER" id="PTHR43606:SF2">
    <property type="entry name" value="ALKALINE PHOSPHATASE FAMILY PROTEIN (AFU_ORTHOLOGUE AFUA_5G03860)"/>
    <property type="match status" value="1"/>
</dbReference>
<dbReference type="Gene3D" id="3.60.21.70">
    <property type="entry name" value="PhoD-like phosphatase"/>
    <property type="match status" value="1"/>
</dbReference>
<feature type="chain" id="PRO_5030949605" evidence="1">
    <location>
        <begin position="26"/>
        <end position="514"/>
    </location>
</feature>
<dbReference type="GO" id="GO:0004035">
    <property type="term" value="F:alkaline phosphatase activity"/>
    <property type="evidence" value="ECO:0007669"/>
    <property type="project" value="UniProtKB-EC"/>
</dbReference>
<dbReference type="EC" id="3.1.3.1" evidence="4"/>
<gene>
    <name evidence="4" type="ORF">GGR44_000847</name>
</gene>
<evidence type="ECO:0000313" key="4">
    <source>
        <dbReference type="EMBL" id="MBB3981216.1"/>
    </source>
</evidence>
<proteinExistence type="predicted"/>
<keyword evidence="5" id="KW-1185">Reference proteome</keyword>
<dbReference type="AlphaFoldDB" id="A0A7W6DDF4"/>
<evidence type="ECO:0000256" key="1">
    <source>
        <dbReference type="SAM" id="SignalP"/>
    </source>
</evidence>
<organism evidence="4 5">
    <name type="scientific">Sphingobium fontiphilum</name>
    <dbReference type="NCBI Taxonomy" id="944425"/>
    <lineage>
        <taxon>Bacteria</taxon>
        <taxon>Pseudomonadati</taxon>
        <taxon>Pseudomonadota</taxon>
        <taxon>Alphaproteobacteria</taxon>
        <taxon>Sphingomonadales</taxon>
        <taxon>Sphingomonadaceae</taxon>
        <taxon>Sphingobium</taxon>
    </lineage>
</organism>
<feature type="domain" description="Phospholipase D N-terminal" evidence="3">
    <location>
        <begin position="37"/>
        <end position="132"/>
    </location>
</feature>
<dbReference type="InterPro" id="IPR029052">
    <property type="entry name" value="Metallo-depent_PP-like"/>
</dbReference>
<comment type="caution">
    <text evidence="4">The sequence shown here is derived from an EMBL/GenBank/DDBJ whole genome shotgun (WGS) entry which is preliminary data.</text>
</comment>
<dbReference type="SUPFAM" id="SSF56300">
    <property type="entry name" value="Metallo-dependent phosphatases"/>
    <property type="match status" value="1"/>
</dbReference>
<name>A0A7W6DDF4_9SPHN</name>
<dbReference type="InterPro" id="IPR038607">
    <property type="entry name" value="PhoD-like_sf"/>
</dbReference>
<dbReference type="Pfam" id="PF09423">
    <property type="entry name" value="PhoD"/>
    <property type="match status" value="1"/>
</dbReference>
<dbReference type="Proteomes" id="UP000552757">
    <property type="component" value="Unassembled WGS sequence"/>
</dbReference>
<evidence type="ECO:0000259" key="2">
    <source>
        <dbReference type="Pfam" id="PF09423"/>
    </source>
</evidence>
<dbReference type="PANTHER" id="PTHR43606">
    <property type="entry name" value="PHOSPHATASE, PUTATIVE (AFU_ORTHOLOGUE AFUA_6G08710)-RELATED"/>
    <property type="match status" value="1"/>
</dbReference>
<evidence type="ECO:0000313" key="5">
    <source>
        <dbReference type="Proteomes" id="UP000552757"/>
    </source>
</evidence>
<feature type="signal peptide" evidence="1">
    <location>
        <begin position="1"/>
        <end position="25"/>
    </location>
</feature>
<dbReference type="InterPro" id="IPR052900">
    <property type="entry name" value="Phospholipid_Metab_Enz"/>
</dbReference>
<dbReference type="CDD" id="cd07389">
    <property type="entry name" value="MPP_PhoD"/>
    <property type="match status" value="1"/>
</dbReference>
<dbReference type="InterPro" id="IPR032093">
    <property type="entry name" value="PhoD_N"/>
</dbReference>
<sequence>MISRRQILASAAALPAIGAPAIVRAQNWFRAYPFSMGITSGDPAPDGFVIWTKLAPDPMDPHGGMPIAPIPVSWAVATDTGFKSIVASGTATAWPELGHSVHVEVTGLQPDRTYWYRFECGGRRSIRGRARTMPAPGAKLDSLRFGVAGCQNYEDGLYTAFAGLAREDLAFVFHYGDFIYEAESYAGKPGFTGLPSPKVRRHIGQDLLDIADYRLRYAQYLSDYDLQSARSWQTWFPTFDDHEVQNDWVSDISQEKGTPAEMFRIRKAAAMQAWYEYMPVRAALRPRPEMPPVYRAARYGDLLNIDFLDTRSFRTDQPCGGGFAALCPETGRADAQMLGAEQEKWLAANLARPGSRWNCLAQQVMMMALDRRTGDEPQKIFNSDSWAGYDAPRERLLARLKGLNNVVVLTGDEHQNFAGLLYDGDQPVAVEFVATSISSGGNGSDLRPGSDRIMAANPQIRFINDQRGYHICEVGRESWTNHVMVVDQVGLPGGTVSKRASLTVPHGEANLTVG</sequence>
<dbReference type="InterPro" id="IPR018946">
    <property type="entry name" value="PhoD-like_MPP"/>
</dbReference>
<protein>
    <submittedName>
        <fullName evidence="4">Alkaline phosphatase D</fullName>
        <ecNumber evidence="4">3.1.3.1</ecNumber>
    </submittedName>
</protein>
<keyword evidence="4" id="KW-0378">Hydrolase</keyword>